<dbReference type="AlphaFoldDB" id="A0A225VFY8"/>
<gene>
    <name evidence="2" type="ORF">PHMEG_00023896</name>
</gene>
<organism evidence="2 3">
    <name type="scientific">Phytophthora megakarya</name>
    <dbReference type="NCBI Taxonomy" id="4795"/>
    <lineage>
        <taxon>Eukaryota</taxon>
        <taxon>Sar</taxon>
        <taxon>Stramenopiles</taxon>
        <taxon>Oomycota</taxon>
        <taxon>Peronosporomycetes</taxon>
        <taxon>Peronosporales</taxon>
        <taxon>Peronosporaceae</taxon>
        <taxon>Phytophthora</taxon>
    </lineage>
</organism>
<dbReference type="EMBL" id="NBNE01005073">
    <property type="protein sequence ID" value="OWZ04232.1"/>
    <property type="molecule type" value="Genomic_DNA"/>
</dbReference>
<dbReference type="Proteomes" id="UP000198211">
    <property type="component" value="Unassembled WGS sequence"/>
</dbReference>
<proteinExistence type="predicted"/>
<evidence type="ECO:0000313" key="2">
    <source>
        <dbReference type="EMBL" id="OWZ04232.1"/>
    </source>
</evidence>
<accession>A0A225VFY8</accession>
<comment type="caution">
    <text evidence="2">The sequence shown here is derived from an EMBL/GenBank/DDBJ whole genome shotgun (WGS) entry which is preliminary data.</text>
</comment>
<protein>
    <submittedName>
        <fullName evidence="2">Transposase</fullName>
    </submittedName>
</protein>
<dbReference type="Pfam" id="PF13358">
    <property type="entry name" value="DDE_3"/>
    <property type="match status" value="1"/>
</dbReference>
<name>A0A225VFY8_9STRA</name>
<dbReference type="Gene3D" id="3.30.420.10">
    <property type="entry name" value="Ribonuclease H-like superfamily/Ribonuclease H"/>
    <property type="match status" value="1"/>
</dbReference>
<feature type="domain" description="Tc1-like transposase DDE" evidence="1">
    <location>
        <begin position="1"/>
        <end position="51"/>
    </location>
</feature>
<evidence type="ECO:0000259" key="1">
    <source>
        <dbReference type="Pfam" id="PF13358"/>
    </source>
</evidence>
<dbReference type="InterPro" id="IPR038717">
    <property type="entry name" value="Tc1-like_DDE_dom"/>
</dbReference>
<dbReference type="OrthoDB" id="2266637at2759"/>
<keyword evidence="3" id="KW-1185">Reference proteome</keyword>
<dbReference type="InterPro" id="IPR036397">
    <property type="entry name" value="RNaseH_sf"/>
</dbReference>
<sequence>MDNTKIHAYPELLEGIHQCDARIIFLPLYCPQLNTIDPCFELLKRWLQMHANLVSFVFRSCS</sequence>
<reference evidence="3" key="1">
    <citation type="submission" date="2017-03" db="EMBL/GenBank/DDBJ databases">
        <title>Phytopthora megakarya and P. palmivora, two closely related causual agents of cacao black pod achieved similar genome size and gene model numbers by different mechanisms.</title>
        <authorList>
            <person name="Ali S."/>
            <person name="Shao J."/>
            <person name="Larry D.J."/>
            <person name="Kronmiller B."/>
            <person name="Shen D."/>
            <person name="Strem M.D."/>
            <person name="Melnick R.L."/>
            <person name="Guiltinan M.J."/>
            <person name="Tyler B.M."/>
            <person name="Meinhardt L.W."/>
            <person name="Bailey B.A."/>
        </authorList>
    </citation>
    <scope>NUCLEOTIDE SEQUENCE [LARGE SCALE GENOMIC DNA]</scope>
    <source>
        <strain evidence="3">zdho120</strain>
    </source>
</reference>
<evidence type="ECO:0000313" key="3">
    <source>
        <dbReference type="Proteomes" id="UP000198211"/>
    </source>
</evidence>
<dbReference type="GO" id="GO:0003676">
    <property type="term" value="F:nucleic acid binding"/>
    <property type="evidence" value="ECO:0007669"/>
    <property type="project" value="InterPro"/>
</dbReference>